<dbReference type="InterPro" id="IPR051083">
    <property type="entry name" value="GrpII_Intron_Splice-Mob/Def"/>
</dbReference>
<dbReference type="Pfam" id="PF08388">
    <property type="entry name" value="GIIM"/>
    <property type="match status" value="1"/>
</dbReference>
<evidence type="ECO:0000259" key="2">
    <source>
        <dbReference type="PROSITE" id="PS50878"/>
    </source>
</evidence>
<evidence type="ECO:0000313" key="3">
    <source>
        <dbReference type="EMBL" id="PRO74030.1"/>
    </source>
</evidence>
<dbReference type="InterPro" id="IPR043502">
    <property type="entry name" value="DNA/RNA_pol_sf"/>
</dbReference>
<sequence length="423" mass="48439">MRVYYSLYGQLLSKARLYKGFKKVFKAKGAAGTDGQSLSEFASDLDDNLEQLRLELDTKRYTPQPVRRVEIPKEGGGIRLLGIPSVRDRVVQQSLNDILSPIFEEQFHPSSFGYRPGRSCHDAINKATMFIRRYERPHVVDMDLSKCFDKLDHTLIIESIKRRVRDGSVLRLISQFLTSGVMVDGHWQQTDTGSPQGGVISPLIANIYLDAFDKEMMQRGHRIVRYADDILILCRSRSAAENAQRQATQILEGKLKLTVNTEKTHITHSDAGIRFLGVEIGTQHTRIQAKKLVVFKTKLKQMTKRNGGKPLYLVINALNPLLRGFSQYFRIANASRAFKQIASWLRRRLRSVQLKLWKKTSRLHRWLRQRGYKGKFAYMSMTSWRSARSPLASYAMPNSWFNELGLVNLEDVRTGSVPSRYAG</sequence>
<dbReference type="InterPro" id="IPR013597">
    <property type="entry name" value="Mat_intron_G2"/>
</dbReference>
<dbReference type="GO" id="GO:0003964">
    <property type="term" value="F:RNA-directed DNA polymerase activity"/>
    <property type="evidence" value="ECO:0007669"/>
    <property type="project" value="UniProtKB-KW"/>
</dbReference>
<dbReference type="SUPFAM" id="SSF56672">
    <property type="entry name" value="DNA/RNA polymerases"/>
    <property type="match status" value="1"/>
</dbReference>
<dbReference type="NCBIfam" id="TIGR04416">
    <property type="entry name" value="group_II_RT_mat"/>
    <property type="match status" value="1"/>
</dbReference>
<keyword evidence="3" id="KW-0808">Transferase</keyword>
<name>A0A2S9VC55_9ALTE</name>
<organism evidence="3 4">
    <name type="scientific">Alteromonas alba</name>
    <dbReference type="NCBI Taxonomy" id="2079529"/>
    <lineage>
        <taxon>Bacteria</taxon>
        <taxon>Pseudomonadati</taxon>
        <taxon>Pseudomonadota</taxon>
        <taxon>Gammaproteobacteria</taxon>
        <taxon>Alteromonadales</taxon>
        <taxon>Alteromonadaceae</taxon>
        <taxon>Alteromonas/Salinimonas group</taxon>
        <taxon>Alteromonas</taxon>
    </lineage>
</organism>
<protein>
    <submittedName>
        <fullName evidence="3">Group II intron reverse transcriptase/maturase</fullName>
    </submittedName>
</protein>
<evidence type="ECO:0000313" key="4">
    <source>
        <dbReference type="Proteomes" id="UP000238949"/>
    </source>
</evidence>
<dbReference type="Gene3D" id="3.30.70.270">
    <property type="match status" value="1"/>
</dbReference>
<proteinExistence type="inferred from homology"/>
<dbReference type="PROSITE" id="PS50878">
    <property type="entry name" value="RT_POL"/>
    <property type="match status" value="1"/>
</dbReference>
<comment type="caution">
    <text evidence="3">The sequence shown here is derived from an EMBL/GenBank/DDBJ whole genome shotgun (WGS) entry which is preliminary data.</text>
</comment>
<dbReference type="PANTHER" id="PTHR34047:SF8">
    <property type="entry name" value="PROTEIN YKFC"/>
    <property type="match status" value="1"/>
</dbReference>
<dbReference type="CDD" id="cd01651">
    <property type="entry name" value="RT_G2_intron"/>
    <property type="match status" value="1"/>
</dbReference>
<comment type="similarity">
    <text evidence="1">Belongs to the bacterial reverse transcriptase family.</text>
</comment>
<dbReference type="Proteomes" id="UP000238949">
    <property type="component" value="Unassembled WGS sequence"/>
</dbReference>
<gene>
    <name evidence="3" type="primary">ltrA</name>
    <name evidence="3" type="ORF">C6Y40_08435</name>
</gene>
<reference evidence="4" key="1">
    <citation type="journal article" date="2020" name="Int. J. Syst. Evol. Microbiol.">
        <title>Alteromonas alba sp. nov., a marine bacterium isolated from the seawater of the West Pacific Ocean.</title>
        <authorList>
            <person name="Sun C."/>
            <person name="Wu Y.-H."/>
            <person name="Xamxidin M."/>
            <person name="Cheng H."/>
            <person name="Xu X.-W."/>
        </authorList>
    </citation>
    <scope>NUCLEOTIDE SEQUENCE [LARGE SCALE GENOMIC DNA]</scope>
    <source>
        <strain evidence="4">190</strain>
    </source>
</reference>
<dbReference type="InterPro" id="IPR030931">
    <property type="entry name" value="Group_II_RT_mat"/>
</dbReference>
<dbReference type="PANTHER" id="PTHR34047">
    <property type="entry name" value="NUCLEAR INTRON MATURASE 1, MITOCHONDRIAL-RELATED"/>
    <property type="match status" value="1"/>
</dbReference>
<keyword evidence="3" id="KW-0548">Nucleotidyltransferase</keyword>
<dbReference type="AlphaFoldDB" id="A0A2S9VC55"/>
<keyword evidence="3" id="KW-0695">RNA-directed DNA polymerase</keyword>
<dbReference type="Pfam" id="PF00078">
    <property type="entry name" value="RVT_1"/>
    <property type="match status" value="1"/>
</dbReference>
<dbReference type="InterPro" id="IPR043128">
    <property type="entry name" value="Rev_trsase/Diguanyl_cyclase"/>
</dbReference>
<dbReference type="InterPro" id="IPR000477">
    <property type="entry name" value="RT_dom"/>
</dbReference>
<dbReference type="OrthoDB" id="9793236at2"/>
<evidence type="ECO:0000256" key="1">
    <source>
        <dbReference type="ARBA" id="ARBA00034120"/>
    </source>
</evidence>
<keyword evidence="4" id="KW-1185">Reference proteome</keyword>
<dbReference type="EMBL" id="PVNP01000075">
    <property type="protein sequence ID" value="PRO74030.1"/>
    <property type="molecule type" value="Genomic_DNA"/>
</dbReference>
<dbReference type="RefSeq" id="WP_105934203.1">
    <property type="nucleotide sequence ID" value="NZ_PVNP01000075.1"/>
</dbReference>
<feature type="domain" description="Reverse transcriptase" evidence="2">
    <location>
        <begin position="52"/>
        <end position="280"/>
    </location>
</feature>
<accession>A0A2S9VC55</accession>